<evidence type="ECO:0000259" key="2">
    <source>
        <dbReference type="Pfam" id="PF08327"/>
    </source>
</evidence>
<dbReference type="Gene3D" id="3.30.530.20">
    <property type="match status" value="1"/>
</dbReference>
<proteinExistence type="inferred from homology"/>
<dbReference type="InterPro" id="IPR013538">
    <property type="entry name" value="ASHA1/2-like_C"/>
</dbReference>
<dbReference type="Proteomes" id="UP001501706">
    <property type="component" value="Unassembled WGS sequence"/>
</dbReference>
<evidence type="ECO:0000313" key="4">
    <source>
        <dbReference type="Proteomes" id="UP001501706"/>
    </source>
</evidence>
<comment type="similarity">
    <text evidence="1">Belongs to the AHA1 family.</text>
</comment>
<evidence type="ECO:0000256" key="1">
    <source>
        <dbReference type="ARBA" id="ARBA00006817"/>
    </source>
</evidence>
<feature type="domain" description="Activator of Hsp90 ATPase homologue 1/2-like C-terminal" evidence="2">
    <location>
        <begin position="40"/>
        <end position="112"/>
    </location>
</feature>
<evidence type="ECO:0000313" key="3">
    <source>
        <dbReference type="EMBL" id="GAA0491303.1"/>
    </source>
</evidence>
<keyword evidence="4" id="KW-1185">Reference proteome</keyword>
<protein>
    <recommendedName>
        <fullName evidence="2">Activator of Hsp90 ATPase homologue 1/2-like C-terminal domain-containing protein</fullName>
    </recommendedName>
</protein>
<organism evidence="3 4">
    <name type="scientific">Pigmentiphaga daeguensis</name>
    <dbReference type="NCBI Taxonomy" id="414049"/>
    <lineage>
        <taxon>Bacteria</taxon>
        <taxon>Pseudomonadati</taxon>
        <taxon>Pseudomonadota</taxon>
        <taxon>Betaproteobacteria</taxon>
        <taxon>Burkholderiales</taxon>
        <taxon>Alcaligenaceae</taxon>
        <taxon>Pigmentiphaga</taxon>
    </lineage>
</organism>
<gene>
    <name evidence="3" type="ORF">GCM10009097_03660</name>
</gene>
<dbReference type="SUPFAM" id="SSF55961">
    <property type="entry name" value="Bet v1-like"/>
    <property type="match status" value="1"/>
</dbReference>
<dbReference type="RefSeq" id="WP_087840095.1">
    <property type="nucleotide sequence ID" value="NZ_BAAAEN010000001.1"/>
</dbReference>
<name>A0ABN1B6L2_9BURK</name>
<accession>A0ABN1B6L2</accession>
<dbReference type="Pfam" id="PF08327">
    <property type="entry name" value="AHSA1"/>
    <property type="match status" value="1"/>
</dbReference>
<reference evidence="3 4" key="1">
    <citation type="journal article" date="2019" name="Int. J. Syst. Evol. Microbiol.">
        <title>The Global Catalogue of Microorganisms (GCM) 10K type strain sequencing project: providing services to taxonomists for standard genome sequencing and annotation.</title>
        <authorList>
            <consortium name="The Broad Institute Genomics Platform"/>
            <consortium name="The Broad Institute Genome Sequencing Center for Infectious Disease"/>
            <person name="Wu L."/>
            <person name="Ma J."/>
        </authorList>
    </citation>
    <scope>NUCLEOTIDE SEQUENCE [LARGE SCALE GENOMIC DNA]</scope>
    <source>
        <strain evidence="3 4">JCM 14330</strain>
    </source>
</reference>
<dbReference type="InterPro" id="IPR023393">
    <property type="entry name" value="START-like_dom_sf"/>
</dbReference>
<sequence>MSRTIDVSTIRHLPVPAEHAFDACLAAIAQRRAVGQERDQGAYLIVDRPYCVAFEWHAANAARADVVTVALIDADPGCKIKVTQQLDVEHASDAERVRKDWARMLDGMSRALRARACA</sequence>
<dbReference type="EMBL" id="BAAAEN010000001">
    <property type="protein sequence ID" value="GAA0491303.1"/>
    <property type="molecule type" value="Genomic_DNA"/>
</dbReference>
<comment type="caution">
    <text evidence="3">The sequence shown here is derived from an EMBL/GenBank/DDBJ whole genome shotgun (WGS) entry which is preliminary data.</text>
</comment>